<evidence type="ECO:0000313" key="4">
    <source>
        <dbReference type="EnsemblMetazoa" id="Aqu2.1.11013_001"/>
    </source>
</evidence>
<dbReference type="PANTHER" id="PTHR24201:SF2">
    <property type="entry name" value="ANKYRIN REPEAT DOMAIN-CONTAINING PROTEIN 42"/>
    <property type="match status" value="1"/>
</dbReference>
<dbReference type="Pfam" id="PF12796">
    <property type="entry name" value="Ank_2"/>
    <property type="match status" value="1"/>
</dbReference>
<name>A0A1X7T9B4_AMPQE</name>
<dbReference type="InterPro" id="IPR050776">
    <property type="entry name" value="Ank_Repeat/CDKN_Inhibitor"/>
</dbReference>
<dbReference type="InParanoid" id="A0A1X7T9B4"/>
<dbReference type="EnsemblMetazoa" id="Aqu2.1.11013_001">
    <property type="protein sequence ID" value="Aqu2.1.11013_001"/>
    <property type="gene ID" value="Aqu2.1.11013"/>
</dbReference>
<evidence type="ECO:0000256" key="3">
    <source>
        <dbReference type="PROSITE-ProRule" id="PRU00023"/>
    </source>
</evidence>
<dbReference type="AlphaFoldDB" id="A0A1X7T9B4"/>
<dbReference type="PANTHER" id="PTHR24201">
    <property type="entry name" value="ANK_REP_REGION DOMAIN-CONTAINING PROTEIN"/>
    <property type="match status" value="1"/>
</dbReference>
<evidence type="ECO:0000256" key="2">
    <source>
        <dbReference type="ARBA" id="ARBA00023043"/>
    </source>
</evidence>
<protein>
    <submittedName>
        <fullName evidence="4">Uncharacterized protein</fullName>
    </submittedName>
</protein>
<keyword evidence="1" id="KW-0677">Repeat</keyword>
<dbReference type="PROSITE" id="PS50088">
    <property type="entry name" value="ANK_REPEAT"/>
    <property type="match status" value="2"/>
</dbReference>
<sequence>MTDSFGCTPLLIAAFSKNLPIIRYLNSKNCNISILDDKGFNVIHISAKGGSLDVLRFFVDGRYCNPDITDASGRTPLYLSVQEGHLEIVEYLLDSPSYNKPRVELVDMADSNETGMDPISYVGGFISVIRMRITPSWTKITKWLPPTECFSYF</sequence>
<keyword evidence="2 3" id="KW-0040">ANK repeat</keyword>
<dbReference type="Gene3D" id="1.25.40.20">
    <property type="entry name" value="Ankyrin repeat-containing domain"/>
    <property type="match status" value="1"/>
</dbReference>
<feature type="repeat" description="ANK" evidence="3">
    <location>
        <begin position="5"/>
        <end position="37"/>
    </location>
</feature>
<dbReference type="OrthoDB" id="21416at2759"/>
<dbReference type="SMART" id="SM00248">
    <property type="entry name" value="ANK"/>
    <property type="match status" value="3"/>
</dbReference>
<dbReference type="PROSITE" id="PS50297">
    <property type="entry name" value="ANK_REP_REGION"/>
    <property type="match status" value="1"/>
</dbReference>
<dbReference type="SUPFAM" id="SSF48403">
    <property type="entry name" value="Ankyrin repeat"/>
    <property type="match status" value="1"/>
</dbReference>
<evidence type="ECO:0000256" key="1">
    <source>
        <dbReference type="ARBA" id="ARBA00022737"/>
    </source>
</evidence>
<reference evidence="4" key="1">
    <citation type="submission" date="2017-05" db="UniProtKB">
        <authorList>
            <consortium name="EnsemblMetazoa"/>
        </authorList>
    </citation>
    <scope>IDENTIFICATION</scope>
</reference>
<proteinExistence type="predicted"/>
<dbReference type="InterPro" id="IPR036770">
    <property type="entry name" value="Ankyrin_rpt-contain_sf"/>
</dbReference>
<dbReference type="GO" id="GO:0005634">
    <property type="term" value="C:nucleus"/>
    <property type="evidence" value="ECO:0007669"/>
    <property type="project" value="TreeGrafter"/>
</dbReference>
<dbReference type="STRING" id="400682.A0A1X7T9B4"/>
<dbReference type="InterPro" id="IPR002110">
    <property type="entry name" value="Ankyrin_rpt"/>
</dbReference>
<accession>A0A1X7T9B4</accession>
<feature type="repeat" description="ANK" evidence="3">
    <location>
        <begin position="72"/>
        <end position="94"/>
    </location>
</feature>
<organism evidence="4">
    <name type="scientific">Amphimedon queenslandica</name>
    <name type="common">Sponge</name>
    <dbReference type="NCBI Taxonomy" id="400682"/>
    <lineage>
        <taxon>Eukaryota</taxon>
        <taxon>Metazoa</taxon>
        <taxon>Porifera</taxon>
        <taxon>Demospongiae</taxon>
        <taxon>Heteroscleromorpha</taxon>
        <taxon>Haplosclerida</taxon>
        <taxon>Niphatidae</taxon>
        <taxon>Amphimedon</taxon>
    </lineage>
</organism>